<proteinExistence type="predicted"/>
<dbReference type="Proteomes" id="UP000051952">
    <property type="component" value="Unassembled WGS sequence"/>
</dbReference>
<gene>
    <name evidence="1" type="ORF">BSAL_63645</name>
</gene>
<dbReference type="AlphaFoldDB" id="A0A0S4IMX8"/>
<dbReference type="VEuPathDB" id="TriTrypDB:BSAL_63645"/>
<keyword evidence="2" id="KW-1185">Reference proteome</keyword>
<evidence type="ECO:0000313" key="2">
    <source>
        <dbReference type="Proteomes" id="UP000051952"/>
    </source>
</evidence>
<sequence>MIVGRIYTTSSILKLKVNSTTVFSESSTLARSTLDSAYFTAVDALWLRSADNIYKISVKAEFFFEGAYSVKQHDISSELHSVPVYVAPGIFLVMWAVNVDSPSTALMLLERLHVDMLLTLCRKRRYATPFDILSVSSEE</sequence>
<protein>
    <submittedName>
        <fullName evidence="1">Uncharacterized protein</fullName>
    </submittedName>
</protein>
<reference evidence="2" key="1">
    <citation type="submission" date="2015-09" db="EMBL/GenBank/DDBJ databases">
        <authorList>
            <consortium name="Pathogen Informatics"/>
        </authorList>
    </citation>
    <scope>NUCLEOTIDE SEQUENCE [LARGE SCALE GENOMIC DNA]</scope>
    <source>
        <strain evidence="2">Lake Konstanz</strain>
    </source>
</reference>
<name>A0A0S4IMX8_BODSA</name>
<organism evidence="1 2">
    <name type="scientific">Bodo saltans</name>
    <name type="common">Flagellated protozoan</name>
    <dbReference type="NCBI Taxonomy" id="75058"/>
    <lineage>
        <taxon>Eukaryota</taxon>
        <taxon>Discoba</taxon>
        <taxon>Euglenozoa</taxon>
        <taxon>Kinetoplastea</taxon>
        <taxon>Metakinetoplastina</taxon>
        <taxon>Eubodonida</taxon>
        <taxon>Bodonidae</taxon>
        <taxon>Bodo</taxon>
    </lineage>
</organism>
<evidence type="ECO:0000313" key="1">
    <source>
        <dbReference type="EMBL" id="CUF56315.1"/>
    </source>
</evidence>
<accession>A0A0S4IMX8</accession>
<dbReference type="EMBL" id="CYKH01000355">
    <property type="protein sequence ID" value="CUF56315.1"/>
    <property type="molecule type" value="Genomic_DNA"/>
</dbReference>